<sequence>MRQGTLIRLFPASIFMMILILAYVPGFIPRELFLGYLGVSLFTYLAYATDKHSSQRGGKRTQESSLHLLSTIGGWPGAAFAQQILRHKTKKPSFRVVYWLTVIANVAIFAWYLSPYNNIL</sequence>
<comment type="caution">
    <text evidence="2">The sequence shown here is derived from an EMBL/GenBank/DDBJ whole genome shotgun (WGS) entry which is preliminary data.</text>
</comment>
<dbReference type="RefSeq" id="WP_138320082.1">
    <property type="nucleotide sequence ID" value="NZ_VCBC01000010.1"/>
</dbReference>
<dbReference type="Pfam" id="PF06961">
    <property type="entry name" value="DUF1294"/>
    <property type="match status" value="1"/>
</dbReference>
<dbReference type="EMBL" id="VCBC01000010">
    <property type="protein sequence ID" value="TLU64584.1"/>
    <property type="molecule type" value="Genomic_DNA"/>
</dbReference>
<proteinExistence type="predicted"/>
<organism evidence="2 3">
    <name type="scientific">Thalassotalea litorea</name>
    <dbReference type="NCBI Taxonomy" id="2020715"/>
    <lineage>
        <taxon>Bacteria</taxon>
        <taxon>Pseudomonadati</taxon>
        <taxon>Pseudomonadota</taxon>
        <taxon>Gammaproteobacteria</taxon>
        <taxon>Alteromonadales</taxon>
        <taxon>Colwelliaceae</taxon>
        <taxon>Thalassotalea</taxon>
    </lineage>
</organism>
<gene>
    <name evidence="2" type="ORF">FE810_10850</name>
</gene>
<protein>
    <submittedName>
        <fullName evidence="2">DUF1294 domain-containing protein</fullName>
    </submittedName>
</protein>
<keyword evidence="3" id="KW-1185">Reference proteome</keyword>
<dbReference type="Proteomes" id="UP000307790">
    <property type="component" value="Unassembled WGS sequence"/>
</dbReference>
<evidence type="ECO:0000313" key="2">
    <source>
        <dbReference type="EMBL" id="TLU64584.1"/>
    </source>
</evidence>
<keyword evidence="1" id="KW-0812">Transmembrane</keyword>
<feature type="transmembrane region" description="Helical" evidence="1">
    <location>
        <begin position="7"/>
        <end position="26"/>
    </location>
</feature>
<feature type="transmembrane region" description="Helical" evidence="1">
    <location>
        <begin position="96"/>
        <end position="114"/>
    </location>
</feature>
<evidence type="ECO:0000313" key="3">
    <source>
        <dbReference type="Proteomes" id="UP000307790"/>
    </source>
</evidence>
<dbReference type="OrthoDB" id="72963at2"/>
<evidence type="ECO:0000256" key="1">
    <source>
        <dbReference type="SAM" id="Phobius"/>
    </source>
</evidence>
<accession>A0A5R9IGD0</accession>
<keyword evidence="1" id="KW-1133">Transmembrane helix</keyword>
<feature type="transmembrane region" description="Helical" evidence="1">
    <location>
        <begin position="32"/>
        <end position="49"/>
    </location>
</feature>
<name>A0A5R9IGD0_9GAMM</name>
<dbReference type="AlphaFoldDB" id="A0A5R9IGD0"/>
<keyword evidence="1" id="KW-0472">Membrane</keyword>
<reference evidence="2 3" key="1">
    <citation type="submission" date="2019-05" db="EMBL/GenBank/DDBJ databases">
        <title>Genome sequences of Thalassotalea litorea 1K03283.</title>
        <authorList>
            <person name="Zhang D."/>
        </authorList>
    </citation>
    <scope>NUCLEOTIDE SEQUENCE [LARGE SCALE GENOMIC DNA]</scope>
    <source>
        <strain evidence="2 3">MCCC 1K03283</strain>
    </source>
</reference>
<dbReference type="InterPro" id="IPR010718">
    <property type="entry name" value="DUF1294"/>
</dbReference>